<organism evidence="3 4">
    <name type="scientific">Ignavibacterium album (strain DSM 19864 / JCM 16511 / NBRC 101810 / Mat9-16)</name>
    <dbReference type="NCBI Taxonomy" id="945713"/>
    <lineage>
        <taxon>Bacteria</taxon>
        <taxon>Pseudomonadati</taxon>
        <taxon>Ignavibacteriota</taxon>
        <taxon>Ignavibacteria</taxon>
        <taxon>Ignavibacteriales</taxon>
        <taxon>Ignavibacteriaceae</taxon>
        <taxon>Ignavibacterium</taxon>
    </lineage>
</organism>
<dbReference type="Gene3D" id="3.40.50.2000">
    <property type="entry name" value="Glycogen Phosphorylase B"/>
    <property type="match status" value="2"/>
</dbReference>
<dbReference type="Pfam" id="PF13439">
    <property type="entry name" value="Glyco_transf_4"/>
    <property type="match status" value="1"/>
</dbReference>
<dbReference type="RefSeq" id="WP_014561906.1">
    <property type="nucleotide sequence ID" value="NC_017464.1"/>
</dbReference>
<dbReference type="eggNOG" id="COG0438">
    <property type="taxonomic scope" value="Bacteria"/>
</dbReference>
<dbReference type="InterPro" id="IPR001296">
    <property type="entry name" value="Glyco_trans_1"/>
</dbReference>
<dbReference type="PATRIC" id="fig|945713.3.peg.3088"/>
<dbReference type="KEGG" id="ial:IALB_3067"/>
<feature type="domain" description="Glycosyl transferase family 1" evidence="1">
    <location>
        <begin position="199"/>
        <end position="350"/>
    </location>
</feature>
<dbReference type="PANTHER" id="PTHR45947:SF3">
    <property type="entry name" value="SULFOQUINOVOSYL TRANSFERASE SQD2"/>
    <property type="match status" value="1"/>
</dbReference>
<dbReference type="InterPro" id="IPR050194">
    <property type="entry name" value="Glycosyltransferase_grp1"/>
</dbReference>
<dbReference type="EMBL" id="CP003418">
    <property type="protein sequence ID" value="AFH50770.1"/>
    <property type="molecule type" value="Genomic_DNA"/>
</dbReference>
<dbReference type="GO" id="GO:0016757">
    <property type="term" value="F:glycosyltransferase activity"/>
    <property type="evidence" value="ECO:0007669"/>
    <property type="project" value="InterPro"/>
</dbReference>
<protein>
    <submittedName>
        <fullName evidence="3">Glycosyltransferase</fullName>
    </submittedName>
</protein>
<dbReference type="PANTHER" id="PTHR45947">
    <property type="entry name" value="SULFOQUINOVOSYL TRANSFERASE SQD2"/>
    <property type="match status" value="1"/>
</dbReference>
<gene>
    <name evidence="3" type="ordered locus">IALB_3067</name>
</gene>
<sequence>MKIALVHEWLVFYAGGERVFESFTNIWKDADVFALVDFLNDEHRRIILKGKHAHTTFIQKLPFAEKKFRSYLPFFPLAIESLNFSKYDVIISSSHAVTKGVRKKPNQLHISYCHSPMRYIWDEAETYFQSAGLDRGIKKIIATKILNYLRKWDLKTAKRPDYLLANSNYIAEKIRRIYNRESTVIYPPVDVDKFNCVEQKDDYYFVASRLVPYKRIDLIIEAFAKMPDKRLIVAGTGPELDRLKNNFLVNVEFIGYQDEAALKELMQKARAFVFSAEEDFGIVVVEAMACGTPVIALNKGGTAETVIDGKTGILFNEQTVEDIKEAVKRFEKIEHTFNHKEIAEHTKKYSRQIFEENMKNYVDEKIEQFFGKKNRR</sequence>
<evidence type="ECO:0000259" key="2">
    <source>
        <dbReference type="Pfam" id="PF13439"/>
    </source>
</evidence>
<accession>I0AP63</accession>
<dbReference type="Proteomes" id="UP000007394">
    <property type="component" value="Chromosome"/>
</dbReference>
<feature type="domain" description="Glycosyltransferase subfamily 4-like N-terminal" evidence="2">
    <location>
        <begin position="53"/>
        <end position="192"/>
    </location>
</feature>
<name>I0AP63_IGNAJ</name>
<reference evidence="3 4" key="1">
    <citation type="journal article" date="2012" name="Front. Microbiol.">
        <title>Complete genome of Ignavibacterium album, a metabolically versatile, flagellated, facultative anaerobe from the phylum Chlorobi.</title>
        <authorList>
            <person name="Liu Z."/>
            <person name="Frigaard N.-U."/>
            <person name="Vogl K."/>
            <person name="Iino T."/>
            <person name="Ohkuma M."/>
            <person name="Overmann J."/>
            <person name="Bryant D.A."/>
        </authorList>
    </citation>
    <scope>NUCLEOTIDE SEQUENCE [LARGE SCALE GENOMIC DNA]</scope>
    <source>
        <strain evidence="4">DSM 19864 / JCM 16511 / NBRC 101810 / Mat9-16</strain>
    </source>
</reference>
<keyword evidence="4" id="KW-1185">Reference proteome</keyword>
<dbReference type="OrthoDB" id="9768685at2"/>
<evidence type="ECO:0000313" key="4">
    <source>
        <dbReference type="Proteomes" id="UP000007394"/>
    </source>
</evidence>
<evidence type="ECO:0000259" key="1">
    <source>
        <dbReference type="Pfam" id="PF00534"/>
    </source>
</evidence>
<dbReference type="STRING" id="945713.IALB_3067"/>
<dbReference type="SUPFAM" id="SSF53756">
    <property type="entry name" value="UDP-Glycosyltransferase/glycogen phosphorylase"/>
    <property type="match status" value="1"/>
</dbReference>
<dbReference type="InterPro" id="IPR028098">
    <property type="entry name" value="Glyco_trans_4-like_N"/>
</dbReference>
<keyword evidence="3" id="KW-0808">Transferase</keyword>
<dbReference type="Pfam" id="PF00534">
    <property type="entry name" value="Glycos_transf_1"/>
    <property type="match status" value="1"/>
</dbReference>
<evidence type="ECO:0000313" key="3">
    <source>
        <dbReference type="EMBL" id="AFH50770.1"/>
    </source>
</evidence>
<proteinExistence type="predicted"/>
<dbReference type="AlphaFoldDB" id="I0AP63"/>
<dbReference type="HOGENOM" id="CLU_041001_0_0_10"/>